<dbReference type="SUPFAM" id="SSF55920">
    <property type="entry name" value="Creatinase/aminopeptidase"/>
    <property type="match status" value="1"/>
</dbReference>
<feature type="domain" description="Peptidase M24" evidence="1">
    <location>
        <begin position="182"/>
        <end position="389"/>
    </location>
</feature>
<dbReference type="PANTHER" id="PTHR46112:SF3">
    <property type="entry name" value="AMINOPEPTIDASE YPDF"/>
    <property type="match status" value="1"/>
</dbReference>
<evidence type="ECO:0000259" key="1">
    <source>
        <dbReference type="Pfam" id="PF00557"/>
    </source>
</evidence>
<dbReference type="PANTHER" id="PTHR46112">
    <property type="entry name" value="AMINOPEPTIDASE"/>
    <property type="match status" value="1"/>
</dbReference>
<dbReference type="EMBL" id="QHHQ01000002">
    <property type="protein sequence ID" value="RAI01867.1"/>
    <property type="molecule type" value="Genomic_DNA"/>
</dbReference>
<evidence type="ECO:0008006" key="5">
    <source>
        <dbReference type="Google" id="ProtNLM"/>
    </source>
</evidence>
<evidence type="ECO:0000313" key="3">
    <source>
        <dbReference type="EMBL" id="RAI01867.1"/>
    </source>
</evidence>
<dbReference type="InterPro" id="IPR029149">
    <property type="entry name" value="Creatin/AminoP/Spt16_N"/>
</dbReference>
<dbReference type="InterPro" id="IPR000994">
    <property type="entry name" value="Pept_M24"/>
</dbReference>
<reference evidence="3 4" key="1">
    <citation type="submission" date="2018-05" db="EMBL/GenBank/DDBJ databases">
        <title>Acuticoccus sediminis sp. nov., isolated from deep-sea sediment of Indian Ocean.</title>
        <authorList>
            <person name="Liu X."/>
            <person name="Lai Q."/>
            <person name="Du Y."/>
            <person name="Sun F."/>
            <person name="Zhang X."/>
            <person name="Wang S."/>
            <person name="Shao Z."/>
        </authorList>
    </citation>
    <scope>NUCLEOTIDE SEQUENCE [LARGE SCALE GENOMIC DNA]</scope>
    <source>
        <strain evidence="3 4">PTG4-2</strain>
    </source>
</reference>
<sequence length="407" mass="44411">MRVRHNHALKQGKRPTVSTDTTLAADRRIWRDELPFDEALLCHRIATLQADIAARGLTGLLLFDPENMFWLTGYQTIGYFTFQAMLLPREGLPVLVTRVVNRDLALALPTIGTAVAIFDTDDPITVLADALPTGGRIGLETTSRYLSVHDHRQLVASAAVAFEDCNGLIEMRRRTKGPEAIERMRRAATAVEAGMAAALAAVKPGARDNDVAAALYHGSIAAGSEYIGHPPMVVSGPRSALCFALWRRRTIARGDVVLIEGAGCVDRYHAMMARTAVVGPPTDEQKASAEALTALLETAVATIRPGETAGEIDRRCREGLEKLGLAKYFKSRTAYGIGIGFPPNWAEGHIYAIRPDDETVLEENMTFHVIPTMFREDFGMAISDSVRVSATGCEVLTRYPRDLVVVD</sequence>
<comment type="caution">
    <text evidence="3">The sequence shown here is derived from an EMBL/GenBank/DDBJ whole genome shotgun (WGS) entry which is preliminary data.</text>
</comment>
<organism evidence="3 4">
    <name type="scientific">Acuticoccus sediminis</name>
    <dbReference type="NCBI Taxonomy" id="2184697"/>
    <lineage>
        <taxon>Bacteria</taxon>
        <taxon>Pseudomonadati</taxon>
        <taxon>Pseudomonadota</taxon>
        <taxon>Alphaproteobacteria</taxon>
        <taxon>Hyphomicrobiales</taxon>
        <taxon>Amorphaceae</taxon>
        <taxon>Acuticoccus</taxon>
    </lineage>
</organism>
<dbReference type="Pfam" id="PF00557">
    <property type="entry name" value="Peptidase_M24"/>
    <property type="match status" value="1"/>
</dbReference>
<name>A0A8B2P0S4_9HYPH</name>
<evidence type="ECO:0000259" key="2">
    <source>
        <dbReference type="Pfam" id="PF01321"/>
    </source>
</evidence>
<dbReference type="AlphaFoldDB" id="A0A8B2P0S4"/>
<protein>
    <recommendedName>
        <fullName evidence="5">Xaa-Pro dipeptidase</fullName>
    </recommendedName>
</protein>
<evidence type="ECO:0000313" key="4">
    <source>
        <dbReference type="Proteomes" id="UP000249590"/>
    </source>
</evidence>
<dbReference type="Pfam" id="PF01321">
    <property type="entry name" value="Creatinase_N"/>
    <property type="match status" value="1"/>
</dbReference>
<dbReference type="SUPFAM" id="SSF53092">
    <property type="entry name" value="Creatinase/prolidase N-terminal domain"/>
    <property type="match status" value="1"/>
</dbReference>
<accession>A0A8B2P0S4</accession>
<dbReference type="Proteomes" id="UP000249590">
    <property type="component" value="Unassembled WGS sequence"/>
</dbReference>
<dbReference type="CDD" id="cd01066">
    <property type="entry name" value="APP_MetAP"/>
    <property type="match status" value="1"/>
</dbReference>
<proteinExistence type="predicted"/>
<keyword evidence="4" id="KW-1185">Reference proteome</keyword>
<dbReference type="InterPro" id="IPR000587">
    <property type="entry name" value="Creatinase_N"/>
</dbReference>
<gene>
    <name evidence="3" type="ORF">DLJ53_10710</name>
</gene>
<dbReference type="Gene3D" id="3.40.350.10">
    <property type="entry name" value="Creatinase/prolidase N-terminal domain"/>
    <property type="match status" value="1"/>
</dbReference>
<feature type="domain" description="Creatinase N-terminal" evidence="2">
    <location>
        <begin position="44"/>
        <end position="173"/>
    </location>
</feature>
<dbReference type="InterPro" id="IPR050659">
    <property type="entry name" value="Peptidase_M24B"/>
</dbReference>
<dbReference type="Gene3D" id="3.90.230.10">
    <property type="entry name" value="Creatinase/methionine aminopeptidase superfamily"/>
    <property type="match status" value="1"/>
</dbReference>
<dbReference type="InterPro" id="IPR036005">
    <property type="entry name" value="Creatinase/aminopeptidase-like"/>
</dbReference>